<gene>
    <name evidence="1" type="ORF">OSJNBa0050N08.10</name>
</gene>
<dbReference type="Gene3D" id="2.130.10.30">
    <property type="entry name" value="Regulator of chromosome condensation 1/beta-lactamase-inhibitor protein II"/>
    <property type="match status" value="1"/>
</dbReference>
<sequence>MRHCRAAAKRRHGHDNAFIPNRRHVMLGRRYSDMKSMALGHNTTCILDGDDMVRCWGVRVPEEYRRASFVSIVADGDTVCDVVTTNFSVVCWGNERFQGRHLIFNDTMPGACATVGNYGFVPAPPRYVATMAARAWGHMRRGEKRDRR</sequence>
<proteinExistence type="predicted"/>
<dbReference type="InterPro" id="IPR009091">
    <property type="entry name" value="RCC1/BLIP-II"/>
</dbReference>
<organism evidence="1 2">
    <name type="scientific">Oryza sativa subsp. japonica</name>
    <name type="common">Rice</name>
    <dbReference type="NCBI Taxonomy" id="39947"/>
    <lineage>
        <taxon>Eukaryota</taxon>
        <taxon>Viridiplantae</taxon>
        <taxon>Streptophyta</taxon>
        <taxon>Embryophyta</taxon>
        <taxon>Tracheophyta</taxon>
        <taxon>Spermatophyta</taxon>
        <taxon>Magnoliopsida</taxon>
        <taxon>Liliopsida</taxon>
        <taxon>Poales</taxon>
        <taxon>Poaceae</taxon>
        <taxon>BOP clade</taxon>
        <taxon>Oryzoideae</taxon>
        <taxon>Oryzeae</taxon>
        <taxon>Oryzinae</taxon>
        <taxon>Oryza</taxon>
        <taxon>Oryza sativa</taxon>
    </lineage>
</organism>
<evidence type="ECO:0000313" key="2">
    <source>
        <dbReference type="Proteomes" id="UP000000763"/>
    </source>
</evidence>
<dbReference type="SUPFAM" id="SSF50985">
    <property type="entry name" value="RCC1/BLIP-II"/>
    <property type="match status" value="1"/>
</dbReference>
<name>A0A5S6RDQ6_ORYSJ</name>
<reference evidence="2" key="2">
    <citation type="journal article" date="2008" name="Nucleic Acids Res.">
        <title>The rice annotation project database (RAP-DB): 2008 update.</title>
        <authorList>
            <consortium name="The rice annotation project (RAP)"/>
        </authorList>
    </citation>
    <scope>GENOME REANNOTATION</scope>
    <source>
        <strain evidence="2">cv. Nipponbare</strain>
    </source>
</reference>
<dbReference type="AlphaFoldDB" id="A0A5S6RDQ6"/>
<dbReference type="Proteomes" id="UP000000763">
    <property type="component" value="Chromosome 10"/>
</dbReference>
<protein>
    <submittedName>
        <fullName evidence="1">Uncharacterized protein</fullName>
    </submittedName>
</protein>
<evidence type="ECO:0000313" key="1">
    <source>
        <dbReference type="EMBL" id="AAK50409.1"/>
    </source>
</evidence>
<accession>A0A5S6RDQ6</accession>
<reference evidence="2" key="1">
    <citation type="journal article" date="2005" name="Nature">
        <title>The map-based sequence of the rice genome.</title>
        <authorList>
            <consortium name="International rice genome sequencing project (IRGSP)"/>
            <person name="Matsumoto T."/>
            <person name="Wu J."/>
            <person name="Kanamori H."/>
            <person name="Katayose Y."/>
            <person name="Fujisawa M."/>
            <person name="Namiki N."/>
            <person name="Mizuno H."/>
            <person name="Yamamoto K."/>
            <person name="Antonio B.A."/>
            <person name="Baba T."/>
            <person name="Sakata K."/>
            <person name="Nagamura Y."/>
            <person name="Aoki H."/>
            <person name="Arikawa K."/>
            <person name="Arita K."/>
            <person name="Bito T."/>
            <person name="Chiden Y."/>
            <person name="Fujitsuka N."/>
            <person name="Fukunaka R."/>
            <person name="Hamada M."/>
            <person name="Harada C."/>
            <person name="Hayashi A."/>
            <person name="Hijishita S."/>
            <person name="Honda M."/>
            <person name="Hosokawa S."/>
            <person name="Ichikawa Y."/>
            <person name="Idonuma A."/>
            <person name="Iijima M."/>
            <person name="Ikeda M."/>
            <person name="Ikeno M."/>
            <person name="Ito K."/>
            <person name="Ito S."/>
            <person name="Ito T."/>
            <person name="Ito Y."/>
            <person name="Ito Y."/>
            <person name="Iwabuchi A."/>
            <person name="Kamiya K."/>
            <person name="Karasawa W."/>
            <person name="Kurita K."/>
            <person name="Katagiri S."/>
            <person name="Kikuta A."/>
            <person name="Kobayashi H."/>
            <person name="Kobayashi N."/>
            <person name="Machita K."/>
            <person name="Maehara T."/>
            <person name="Masukawa M."/>
            <person name="Mizubayashi T."/>
            <person name="Mukai Y."/>
            <person name="Nagasaki H."/>
            <person name="Nagata Y."/>
            <person name="Naito S."/>
            <person name="Nakashima M."/>
            <person name="Nakama Y."/>
            <person name="Nakamichi Y."/>
            <person name="Nakamura M."/>
            <person name="Meguro A."/>
            <person name="Negishi M."/>
            <person name="Ohta I."/>
            <person name="Ohta T."/>
            <person name="Okamoto M."/>
            <person name="Ono N."/>
            <person name="Saji S."/>
            <person name="Sakaguchi M."/>
            <person name="Sakai K."/>
            <person name="Shibata M."/>
            <person name="Shimokawa T."/>
            <person name="Song J."/>
            <person name="Takazaki Y."/>
            <person name="Terasawa K."/>
            <person name="Tsugane M."/>
            <person name="Tsuji K."/>
            <person name="Ueda S."/>
            <person name="Waki K."/>
            <person name="Yamagata H."/>
            <person name="Yamamoto M."/>
            <person name="Yamamoto S."/>
            <person name="Yamane H."/>
            <person name="Yoshiki S."/>
            <person name="Yoshihara R."/>
            <person name="Yukawa K."/>
            <person name="Zhong H."/>
            <person name="Yano M."/>
            <person name="Yuan Q."/>
            <person name="Ouyang S."/>
            <person name="Liu J."/>
            <person name="Jones K.M."/>
            <person name="Gansberger K."/>
            <person name="Moffat K."/>
            <person name="Hill J."/>
            <person name="Bera J."/>
            <person name="Fadrosh D."/>
            <person name="Jin S."/>
            <person name="Johri S."/>
            <person name="Kim M."/>
            <person name="Overton L."/>
            <person name="Reardon M."/>
            <person name="Tsitrin T."/>
            <person name="Vuong H."/>
            <person name="Weaver B."/>
            <person name="Ciecko A."/>
            <person name="Tallon L."/>
            <person name="Jackson J."/>
            <person name="Pai G."/>
            <person name="Aken S.V."/>
            <person name="Utterback T."/>
            <person name="Reidmuller S."/>
            <person name="Feldblyum T."/>
            <person name="Hsiao J."/>
            <person name="Zismann V."/>
            <person name="Iobst S."/>
            <person name="de Vazeille A.R."/>
            <person name="Buell C.R."/>
            <person name="Ying K."/>
            <person name="Li Y."/>
            <person name="Lu T."/>
            <person name="Huang Y."/>
            <person name="Zhao Q."/>
            <person name="Feng Q."/>
            <person name="Zhang L."/>
            <person name="Zhu J."/>
            <person name="Weng Q."/>
            <person name="Mu J."/>
            <person name="Lu Y."/>
            <person name="Fan D."/>
            <person name="Liu Y."/>
            <person name="Guan J."/>
            <person name="Zhang Y."/>
            <person name="Yu S."/>
            <person name="Liu X."/>
            <person name="Zhang Y."/>
            <person name="Hong G."/>
            <person name="Han B."/>
            <person name="Choisne N."/>
            <person name="Demange N."/>
            <person name="Orjeda G."/>
            <person name="Samain S."/>
            <person name="Cattolico L."/>
            <person name="Pelletier E."/>
            <person name="Couloux A."/>
            <person name="Segurens B."/>
            <person name="Wincker P."/>
            <person name="D'Hont A."/>
            <person name="Scarpelli C."/>
            <person name="Weissenbach J."/>
            <person name="Salanoubat M."/>
            <person name="Quetier F."/>
            <person name="Yu Y."/>
            <person name="Kim H.R."/>
            <person name="Rambo T."/>
            <person name="Currie J."/>
            <person name="Collura K."/>
            <person name="Luo M."/>
            <person name="Yang T."/>
            <person name="Ammiraju J.S.S."/>
            <person name="Engler F."/>
            <person name="Soderlund C."/>
            <person name="Wing R.A."/>
            <person name="Palmer L.E."/>
            <person name="de la Bastide M."/>
            <person name="Spiegel L."/>
            <person name="Nascimento L."/>
            <person name="Zutavern T."/>
            <person name="O'Shaughnessy A."/>
            <person name="Dike S."/>
            <person name="Dedhia N."/>
            <person name="Preston R."/>
            <person name="Balija V."/>
            <person name="McCombie W.R."/>
            <person name="Chow T."/>
            <person name="Chen H."/>
            <person name="Chung M."/>
            <person name="Chen C."/>
            <person name="Shaw J."/>
            <person name="Wu H."/>
            <person name="Hsiao K."/>
            <person name="Chao Y."/>
            <person name="Chu M."/>
            <person name="Cheng C."/>
            <person name="Hour A."/>
            <person name="Lee P."/>
            <person name="Lin S."/>
            <person name="Lin Y."/>
            <person name="Liou J."/>
            <person name="Liu S."/>
            <person name="Hsing Y."/>
            <person name="Raghuvanshi S."/>
            <person name="Mohanty A."/>
            <person name="Bharti A.K."/>
            <person name="Gaur A."/>
            <person name="Gupta V."/>
            <person name="Kumar D."/>
            <person name="Ravi V."/>
            <person name="Vij S."/>
            <person name="Kapur A."/>
            <person name="Khurana P."/>
            <person name="Khurana P."/>
            <person name="Khurana J.P."/>
            <person name="Tyagi A.K."/>
            <person name="Gaikwad K."/>
            <person name="Singh A."/>
            <person name="Dalal V."/>
            <person name="Srivastava S."/>
            <person name="Dixit A."/>
            <person name="Pal A.K."/>
            <person name="Ghazi I.A."/>
            <person name="Yadav M."/>
            <person name="Pandit A."/>
            <person name="Bhargava A."/>
            <person name="Sureshbabu K."/>
            <person name="Batra K."/>
            <person name="Sharma T.R."/>
            <person name="Mohapatra T."/>
            <person name="Singh N.K."/>
            <person name="Messing J."/>
            <person name="Nelson A.B."/>
            <person name="Fuks G."/>
            <person name="Kavchok S."/>
            <person name="Keizer G."/>
            <person name="Linton E."/>
            <person name="Llaca V."/>
            <person name="Song R."/>
            <person name="Tanyolac B."/>
            <person name="Young S."/>
            <person name="Ho-Il K."/>
            <person name="Hahn J.H."/>
            <person name="Sangsakoo G."/>
            <person name="Vanavichit A."/>
            <person name="de Mattos Luiz.A.T."/>
            <person name="Zimmer P.D."/>
            <person name="Malone G."/>
            <person name="Dellagostin O."/>
            <person name="de Oliveira A.C."/>
            <person name="Bevan M."/>
            <person name="Bancroft I."/>
            <person name="Minx P."/>
            <person name="Cordum H."/>
            <person name="Wilson R."/>
            <person name="Cheng Z."/>
            <person name="Jin W."/>
            <person name="Jiang J."/>
            <person name="Leong S.A."/>
            <person name="Iwama H."/>
            <person name="Gojobori T."/>
            <person name="Itoh T."/>
            <person name="Niimura Y."/>
            <person name="Fujii Y."/>
            <person name="Habara T."/>
            <person name="Sakai H."/>
            <person name="Sato Y."/>
            <person name="Wilson G."/>
            <person name="Kumar K."/>
            <person name="McCouch S."/>
            <person name="Juretic N."/>
            <person name="Hoen D."/>
            <person name="Wright S."/>
            <person name="Bruskiewich R."/>
            <person name="Bureau T."/>
            <person name="Miyao A."/>
            <person name="Hirochika H."/>
            <person name="Nishikawa T."/>
            <person name="Kadowaki K."/>
            <person name="Sugiura M."/>
            <person name="Burr B."/>
            <person name="Sasaki T."/>
        </authorList>
    </citation>
    <scope>NUCLEOTIDE SEQUENCE [LARGE SCALE GENOMIC DNA]</scope>
    <source>
        <strain evidence="2">cv. Nipponbare</strain>
    </source>
</reference>
<dbReference type="EMBL" id="AC021891">
    <property type="protein sequence ID" value="AAK50409.1"/>
    <property type="molecule type" value="Genomic_DNA"/>
</dbReference>